<dbReference type="STRING" id="35608.A0A2U1KC42"/>
<dbReference type="OrthoDB" id="1740313at2759"/>
<name>A0A2U1KC42_ARTAN</name>
<dbReference type="Proteomes" id="UP000245207">
    <property type="component" value="Unassembled WGS sequence"/>
</dbReference>
<accession>A0A2U1KC42</accession>
<evidence type="ECO:0000256" key="1">
    <source>
        <dbReference type="SAM" id="MobiDB-lite"/>
    </source>
</evidence>
<feature type="compositionally biased region" description="Polar residues" evidence="1">
    <location>
        <begin position="18"/>
        <end position="27"/>
    </location>
</feature>
<organism evidence="2 3">
    <name type="scientific">Artemisia annua</name>
    <name type="common">Sweet wormwood</name>
    <dbReference type="NCBI Taxonomy" id="35608"/>
    <lineage>
        <taxon>Eukaryota</taxon>
        <taxon>Viridiplantae</taxon>
        <taxon>Streptophyta</taxon>
        <taxon>Embryophyta</taxon>
        <taxon>Tracheophyta</taxon>
        <taxon>Spermatophyta</taxon>
        <taxon>Magnoliopsida</taxon>
        <taxon>eudicotyledons</taxon>
        <taxon>Gunneridae</taxon>
        <taxon>Pentapetalae</taxon>
        <taxon>asterids</taxon>
        <taxon>campanulids</taxon>
        <taxon>Asterales</taxon>
        <taxon>Asteraceae</taxon>
        <taxon>Asteroideae</taxon>
        <taxon>Anthemideae</taxon>
        <taxon>Artemisiinae</taxon>
        <taxon>Artemisia</taxon>
    </lineage>
</organism>
<evidence type="ECO:0000313" key="3">
    <source>
        <dbReference type="Proteomes" id="UP000245207"/>
    </source>
</evidence>
<proteinExistence type="predicted"/>
<reference evidence="2 3" key="1">
    <citation type="journal article" date="2018" name="Mol. Plant">
        <title>The genome of Artemisia annua provides insight into the evolution of Asteraceae family and artemisinin biosynthesis.</title>
        <authorList>
            <person name="Shen Q."/>
            <person name="Zhang L."/>
            <person name="Liao Z."/>
            <person name="Wang S."/>
            <person name="Yan T."/>
            <person name="Shi P."/>
            <person name="Liu M."/>
            <person name="Fu X."/>
            <person name="Pan Q."/>
            <person name="Wang Y."/>
            <person name="Lv Z."/>
            <person name="Lu X."/>
            <person name="Zhang F."/>
            <person name="Jiang W."/>
            <person name="Ma Y."/>
            <person name="Chen M."/>
            <person name="Hao X."/>
            <person name="Li L."/>
            <person name="Tang Y."/>
            <person name="Lv G."/>
            <person name="Zhou Y."/>
            <person name="Sun X."/>
            <person name="Brodelius P.E."/>
            <person name="Rose J.K.C."/>
            <person name="Tang K."/>
        </authorList>
    </citation>
    <scope>NUCLEOTIDE SEQUENCE [LARGE SCALE GENOMIC DNA]</scope>
    <source>
        <strain evidence="3">cv. Huhao1</strain>
        <tissue evidence="2">Leaf</tissue>
    </source>
</reference>
<evidence type="ECO:0000313" key="2">
    <source>
        <dbReference type="EMBL" id="PWA34336.1"/>
    </source>
</evidence>
<feature type="compositionally biased region" description="Polar residues" evidence="1">
    <location>
        <begin position="1"/>
        <end position="10"/>
    </location>
</feature>
<comment type="caution">
    <text evidence="2">The sequence shown here is derived from an EMBL/GenBank/DDBJ whole genome shotgun (WGS) entry which is preliminary data.</text>
</comment>
<sequence length="61" mass="6776">MLTTTTPSTNGDHHNNHNRSTPTQPVQSHPVRPAVVELFNLYLGRSGRNKSDDSIREPPSL</sequence>
<dbReference type="EMBL" id="PKPP01022971">
    <property type="protein sequence ID" value="PWA34336.1"/>
    <property type="molecule type" value="Genomic_DNA"/>
</dbReference>
<dbReference type="AlphaFoldDB" id="A0A2U1KC42"/>
<feature type="region of interest" description="Disordered" evidence="1">
    <location>
        <begin position="1"/>
        <end position="33"/>
    </location>
</feature>
<gene>
    <name evidence="2" type="ORF">CTI12_AA620130</name>
</gene>
<keyword evidence="3" id="KW-1185">Reference proteome</keyword>
<protein>
    <submittedName>
        <fullName evidence="2">Mediator complex, subunit Med23</fullName>
    </submittedName>
</protein>